<evidence type="ECO:0000256" key="2">
    <source>
        <dbReference type="ARBA" id="ARBA00022694"/>
    </source>
</evidence>
<dbReference type="SUPFAM" id="SSF47819">
    <property type="entry name" value="HRDC-like"/>
    <property type="match status" value="2"/>
</dbReference>
<keyword evidence="4 6" id="KW-0378">Hydrolase</keyword>
<reference evidence="9" key="1">
    <citation type="submission" date="2018-05" db="EMBL/GenBank/DDBJ databases">
        <title>Complete genome sequence of Actinobacillus porcitonsillarum reference strain 9953L55 (CCUG 46996).</title>
        <authorList>
            <person name="Dona V."/>
            <person name="Perreten V."/>
        </authorList>
    </citation>
    <scope>NUCLEOTIDE SEQUENCE [LARGE SCALE GENOMIC DNA]</scope>
    <source>
        <strain evidence="9">9953L55</strain>
    </source>
</reference>
<dbReference type="InterPro" id="IPR012337">
    <property type="entry name" value="RNaseH-like_sf"/>
</dbReference>
<evidence type="ECO:0000256" key="1">
    <source>
        <dbReference type="ARBA" id="ARBA00022490"/>
    </source>
</evidence>
<dbReference type="InterPro" id="IPR044876">
    <property type="entry name" value="HRDC_dom_sf"/>
</dbReference>
<keyword evidence="5 6" id="KW-0269">Exonuclease</keyword>
<dbReference type="InterPro" id="IPR010997">
    <property type="entry name" value="HRDC-like_sf"/>
</dbReference>
<evidence type="ECO:0000313" key="9">
    <source>
        <dbReference type="Proteomes" id="UP000244920"/>
    </source>
</evidence>
<dbReference type="GO" id="GO:0005737">
    <property type="term" value="C:cytoplasm"/>
    <property type="evidence" value="ECO:0007669"/>
    <property type="project" value="UniProtKB-SubCell"/>
</dbReference>
<dbReference type="Proteomes" id="UP000244920">
    <property type="component" value="Chromosome"/>
</dbReference>
<evidence type="ECO:0000313" key="8">
    <source>
        <dbReference type="EMBL" id="AWI51513.1"/>
    </source>
</evidence>
<dbReference type="HAMAP" id="MF_01899">
    <property type="entry name" value="RNase_D"/>
    <property type="match status" value="1"/>
</dbReference>
<dbReference type="PANTHER" id="PTHR47649:SF1">
    <property type="entry name" value="RIBONUCLEASE D"/>
    <property type="match status" value="1"/>
</dbReference>
<keyword evidence="1 6" id="KW-0963">Cytoplasm</keyword>
<dbReference type="GO" id="GO:0003676">
    <property type="term" value="F:nucleic acid binding"/>
    <property type="evidence" value="ECO:0007669"/>
    <property type="project" value="InterPro"/>
</dbReference>
<dbReference type="GO" id="GO:0033890">
    <property type="term" value="F:ribonuclease D activity"/>
    <property type="evidence" value="ECO:0007669"/>
    <property type="project" value="UniProtKB-UniRule"/>
</dbReference>
<keyword evidence="9" id="KW-1185">Reference proteome</keyword>
<name>A0A2U8FKQ6_9PAST</name>
<dbReference type="Gene3D" id="3.30.420.10">
    <property type="entry name" value="Ribonuclease H-like superfamily/Ribonuclease H"/>
    <property type="match status" value="1"/>
</dbReference>
<comment type="similarity">
    <text evidence="6">Belongs to the RNase D family.</text>
</comment>
<dbReference type="InterPro" id="IPR002562">
    <property type="entry name" value="3'-5'_exonuclease_dom"/>
</dbReference>
<evidence type="ECO:0000256" key="6">
    <source>
        <dbReference type="HAMAP-Rule" id="MF_01899"/>
    </source>
</evidence>
<dbReference type="SMART" id="SM00474">
    <property type="entry name" value="35EXOc"/>
    <property type="match status" value="1"/>
</dbReference>
<dbReference type="GO" id="GO:0008408">
    <property type="term" value="F:3'-5' exonuclease activity"/>
    <property type="evidence" value="ECO:0007669"/>
    <property type="project" value="InterPro"/>
</dbReference>
<comment type="subcellular location">
    <subcellularLocation>
        <location evidence="6">Cytoplasm</location>
    </subcellularLocation>
</comment>
<dbReference type="InterPro" id="IPR002121">
    <property type="entry name" value="HRDC_dom"/>
</dbReference>
<dbReference type="Gene3D" id="1.10.150.80">
    <property type="entry name" value="HRDC domain"/>
    <property type="match status" value="2"/>
</dbReference>
<dbReference type="InterPro" id="IPR006292">
    <property type="entry name" value="RNase_D"/>
</dbReference>
<dbReference type="Pfam" id="PF21293">
    <property type="entry name" value="RNAseD_HRDC_C"/>
    <property type="match status" value="1"/>
</dbReference>
<evidence type="ECO:0000259" key="7">
    <source>
        <dbReference type="PROSITE" id="PS50967"/>
    </source>
</evidence>
<evidence type="ECO:0000256" key="4">
    <source>
        <dbReference type="ARBA" id="ARBA00022801"/>
    </source>
</evidence>
<keyword evidence="3 6" id="KW-0540">Nuclease</keyword>
<dbReference type="GO" id="GO:0042780">
    <property type="term" value="P:tRNA 3'-end processing"/>
    <property type="evidence" value="ECO:0007669"/>
    <property type="project" value="UniProtKB-UniRule"/>
</dbReference>
<protein>
    <recommendedName>
        <fullName evidence="6">Ribonuclease D</fullName>
        <shortName evidence="6">RNase D</shortName>
        <ecNumber evidence="6">3.1.13.5</ecNumber>
    </recommendedName>
</protein>
<dbReference type="InterPro" id="IPR036397">
    <property type="entry name" value="RNaseH_sf"/>
</dbReference>
<proteinExistence type="inferred from homology"/>
<dbReference type="PANTHER" id="PTHR47649">
    <property type="entry name" value="RIBONUCLEASE D"/>
    <property type="match status" value="1"/>
</dbReference>
<evidence type="ECO:0000256" key="3">
    <source>
        <dbReference type="ARBA" id="ARBA00022722"/>
    </source>
</evidence>
<sequence>MHQTIHYHWVSTSQQLDEVCQKAATKKAIALDTEFIRIRSFYPQLGLIQLFDGEQVSLIDPSSIEDFSPFIALLANPDVIKVLHACSEDLEVFEYRFKQLPTPLVDTQVVAGFLNRGISIGFAKLVEHYLHIELDKGASRTDWLARPLSEIQCQYAAADVFYLLPVYHKMQKELSENRWQKAVEEECQKFLHRKLKDENPDQMYKHIANAWRLEPYQLAVLQLLTKWRWEEAQKRDLALNFVIKEQNLYEIARQLPKHTSQLLEFMHPNEVRIHGKKILRLVEQGMAVLPEHYPEKVVRLVDEKGYKYALKAMQQKMQEIQPLDLAPELLASKRQLNQLFKWHLKGKPADKTPELLTGWRTEYGKRIAQVLDH</sequence>
<dbReference type="SUPFAM" id="SSF53098">
    <property type="entry name" value="Ribonuclease H-like"/>
    <property type="match status" value="1"/>
</dbReference>
<dbReference type="InterPro" id="IPR048579">
    <property type="entry name" value="RNAseD_HRDC_C"/>
</dbReference>
<keyword evidence="2 6" id="KW-0819">tRNA processing</keyword>
<dbReference type="EMBL" id="CP029206">
    <property type="protein sequence ID" value="AWI51513.1"/>
    <property type="molecule type" value="Genomic_DNA"/>
</dbReference>
<comment type="function">
    <text evidence="6">Exonuclease involved in the 3' processing of various precursor tRNAs. Initiates hydrolysis at the 3'-terminus of an RNA molecule and releases 5'-mononucleotides.</text>
</comment>
<feature type="domain" description="HRDC" evidence="7">
    <location>
        <begin position="214"/>
        <end position="292"/>
    </location>
</feature>
<dbReference type="Pfam" id="PF01612">
    <property type="entry name" value="DNA_pol_A_exo1"/>
    <property type="match status" value="1"/>
</dbReference>
<dbReference type="RefSeq" id="WP_005817694.1">
    <property type="nucleotide sequence ID" value="NZ_CP029206.1"/>
</dbReference>
<comment type="cofactor">
    <cofactor evidence="6">
        <name>a divalent metal cation</name>
        <dbReference type="ChEBI" id="CHEBI:60240"/>
    </cofactor>
</comment>
<dbReference type="CDD" id="cd06142">
    <property type="entry name" value="RNaseD_exo"/>
    <property type="match status" value="1"/>
</dbReference>
<dbReference type="GO" id="GO:0000166">
    <property type="term" value="F:nucleotide binding"/>
    <property type="evidence" value="ECO:0007669"/>
    <property type="project" value="InterPro"/>
</dbReference>
<comment type="catalytic activity">
    <reaction evidence="6">
        <text>Exonucleolytic cleavage that removes extra residues from the 3'-terminus of tRNA to produce 5'-mononucleotides.</text>
        <dbReference type="EC" id="3.1.13.5"/>
    </reaction>
</comment>
<dbReference type="PROSITE" id="PS50967">
    <property type="entry name" value="HRDC"/>
    <property type="match status" value="1"/>
</dbReference>
<dbReference type="AlphaFoldDB" id="A0A2U8FKQ6"/>
<gene>
    <name evidence="6 8" type="primary">rnd</name>
    <name evidence="8" type="ORF">DDU33_08480</name>
</gene>
<organism evidence="8 9">
    <name type="scientific">Actinobacillus porcitonsillarum</name>
    <dbReference type="NCBI Taxonomy" id="189834"/>
    <lineage>
        <taxon>Bacteria</taxon>
        <taxon>Pseudomonadati</taxon>
        <taxon>Pseudomonadota</taxon>
        <taxon>Gammaproteobacteria</taxon>
        <taxon>Pasteurellales</taxon>
        <taxon>Pasteurellaceae</taxon>
        <taxon>Actinobacillus</taxon>
    </lineage>
</organism>
<accession>A0A2U8FKQ6</accession>
<dbReference type="NCBIfam" id="TIGR01388">
    <property type="entry name" value="rnd"/>
    <property type="match status" value="1"/>
</dbReference>
<dbReference type="KEGG" id="apor:DDU33_08480"/>
<dbReference type="Pfam" id="PF00570">
    <property type="entry name" value="HRDC"/>
    <property type="match status" value="1"/>
</dbReference>
<dbReference type="InterPro" id="IPR051086">
    <property type="entry name" value="RNase_D-like"/>
</dbReference>
<dbReference type="EC" id="3.1.13.5" evidence="6"/>
<evidence type="ECO:0000256" key="5">
    <source>
        <dbReference type="ARBA" id="ARBA00022839"/>
    </source>
</evidence>